<accession>A0ABS4IZ54</accession>
<keyword evidence="6 13" id="KW-0812">Transmembrane</keyword>
<dbReference type="GO" id="GO:0008233">
    <property type="term" value="F:peptidase activity"/>
    <property type="evidence" value="ECO:0007669"/>
    <property type="project" value="UniProtKB-KW"/>
</dbReference>
<evidence type="ECO:0000256" key="5">
    <source>
        <dbReference type="ARBA" id="ARBA00022670"/>
    </source>
</evidence>
<evidence type="ECO:0000256" key="12">
    <source>
        <dbReference type="ARBA" id="ARBA00023136"/>
    </source>
</evidence>
<keyword evidence="9" id="KW-0862">Zinc</keyword>
<sequence>MNGLLFADWTYLPFIVLVLIISFTLHEFAHAYSAYKLGDSTAYDAGRVTLNPMVHLDIFGSIMLLLVGFGWAKPVPVNRGNFKNPRLMGIIVSVAGPFSNLILAFIGVFFIYLFQSNDWLNHMSLGSASAINAFTFYLVTINLVLLLFNLLPIPPLDGYRVLQDVLPLRATLGLQKYEQWASFIILLFVFIEPLRNVTLVPLFNLRYPILDLFNIPMKAIFGSAIEWRLFF</sequence>
<feature type="transmembrane region" description="Helical" evidence="13">
    <location>
        <begin position="87"/>
        <end position="114"/>
    </location>
</feature>
<evidence type="ECO:0000256" key="6">
    <source>
        <dbReference type="ARBA" id="ARBA00022692"/>
    </source>
</evidence>
<protein>
    <submittedName>
        <fullName evidence="15">Zn-dependent protease</fullName>
    </submittedName>
</protein>
<comment type="cofactor">
    <cofactor evidence="1">
        <name>Zn(2+)</name>
        <dbReference type="ChEBI" id="CHEBI:29105"/>
    </cofactor>
</comment>
<evidence type="ECO:0000256" key="4">
    <source>
        <dbReference type="ARBA" id="ARBA00022475"/>
    </source>
</evidence>
<dbReference type="Pfam" id="PF02163">
    <property type="entry name" value="Peptidase_M50"/>
    <property type="match status" value="1"/>
</dbReference>
<feature type="transmembrane region" description="Helical" evidence="13">
    <location>
        <begin position="134"/>
        <end position="153"/>
    </location>
</feature>
<dbReference type="PANTHER" id="PTHR35864">
    <property type="entry name" value="ZINC METALLOPROTEASE MJ0611-RELATED"/>
    <property type="match status" value="1"/>
</dbReference>
<gene>
    <name evidence="15" type="ORF">J2Z66_004482</name>
</gene>
<keyword evidence="10 13" id="KW-1133">Transmembrane helix</keyword>
<feature type="transmembrane region" description="Helical" evidence="13">
    <location>
        <begin position="53"/>
        <end position="72"/>
    </location>
</feature>
<dbReference type="PANTHER" id="PTHR35864:SF1">
    <property type="entry name" value="ZINC METALLOPROTEASE YWHC-RELATED"/>
    <property type="match status" value="1"/>
</dbReference>
<name>A0ABS4IZ54_9BACL</name>
<keyword evidence="12 13" id="KW-0472">Membrane</keyword>
<proteinExistence type="inferred from homology"/>
<evidence type="ECO:0000256" key="1">
    <source>
        <dbReference type="ARBA" id="ARBA00001947"/>
    </source>
</evidence>
<comment type="similarity">
    <text evidence="3">Belongs to the peptidase M50B family.</text>
</comment>
<dbReference type="RefSeq" id="WP_209974233.1">
    <property type="nucleotide sequence ID" value="NZ_JAGGLB010000015.1"/>
</dbReference>
<reference evidence="15 16" key="1">
    <citation type="submission" date="2021-03" db="EMBL/GenBank/DDBJ databases">
        <title>Genomic Encyclopedia of Type Strains, Phase IV (KMG-IV): sequencing the most valuable type-strain genomes for metagenomic binning, comparative biology and taxonomic classification.</title>
        <authorList>
            <person name="Goeker M."/>
        </authorList>
    </citation>
    <scope>NUCLEOTIDE SEQUENCE [LARGE SCALE GENOMIC DNA]</scope>
    <source>
        <strain evidence="15 16">DSM 26048</strain>
    </source>
</reference>
<evidence type="ECO:0000256" key="9">
    <source>
        <dbReference type="ARBA" id="ARBA00022833"/>
    </source>
</evidence>
<evidence type="ECO:0000259" key="14">
    <source>
        <dbReference type="Pfam" id="PF02163"/>
    </source>
</evidence>
<comment type="caution">
    <text evidence="15">The sequence shown here is derived from an EMBL/GenBank/DDBJ whole genome shotgun (WGS) entry which is preliminary data.</text>
</comment>
<dbReference type="EMBL" id="JAGGLB010000015">
    <property type="protein sequence ID" value="MBP1992869.1"/>
    <property type="molecule type" value="Genomic_DNA"/>
</dbReference>
<evidence type="ECO:0000256" key="11">
    <source>
        <dbReference type="ARBA" id="ARBA00023049"/>
    </source>
</evidence>
<keyword evidence="16" id="KW-1185">Reference proteome</keyword>
<dbReference type="GO" id="GO:0006508">
    <property type="term" value="P:proteolysis"/>
    <property type="evidence" value="ECO:0007669"/>
    <property type="project" value="UniProtKB-KW"/>
</dbReference>
<evidence type="ECO:0000256" key="2">
    <source>
        <dbReference type="ARBA" id="ARBA00004651"/>
    </source>
</evidence>
<keyword evidence="8" id="KW-0378">Hydrolase</keyword>
<evidence type="ECO:0000256" key="13">
    <source>
        <dbReference type="SAM" id="Phobius"/>
    </source>
</evidence>
<dbReference type="InterPro" id="IPR052348">
    <property type="entry name" value="Metallopeptidase_M50B"/>
</dbReference>
<evidence type="ECO:0000256" key="7">
    <source>
        <dbReference type="ARBA" id="ARBA00022723"/>
    </source>
</evidence>
<dbReference type="InterPro" id="IPR008915">
    <property type="entry name" value="Peptidase_M50"/>
</dbReference>
<dbReference type="CDD" id="cd06158">
    <property type="entry name" value="S2P-M50_like_1"/>
    <property type="match status" value="1"/>
</dbReference>
<feature type="transmembrane region" description="Helical" evidence="13">
    <location>
        <begin position="12"/>
        <end position="32"/>
    </location>
</feature>
<dbReference type="InterPro" id="IPR044537">
    <property type="entry name" value="Rip2-like"/>
</dbReference>
<keyword evidence="11" id="KW-0482">Metalloprotease</keyword>
<evidence type="ECO:0000256" key="10">
    <source>
        <dbReference type="ARBA" id="ARBA00022989"/>
    </source>
</evidence>
<comment type="subcellular location">
    <subcellularLocation>
        <location evidence="2">Cell membrane</location>
        <topology evidence="2">Multi-pass membrane protein</topology>
    </subcellularLocation>
</comment>
<evidence type="ECO:0000256" key="3">
    <source>
        <dbReference type="ARBA" id="ARBA00007931"/>
    </source>
</evidence>
<keyword evidence="5 15" id="KW-0645">Protease</keyword>
<keyword evidence="4" id="KW-1003">Cell membrane</keyword>
<keyword evidence="7" id="KW-0479">Metal-binding</keyword>
<evidence type="ECO:0000313" key="15">
    <source>
        <dbReference type="EMBL" id="MBP1992869.1"/>
    </source>
</evidence>
<organism evidence="15 16">
    <name type="scientific">Paenibacillus eucommiae</name>
    <dbReference type="NCBI Taxonomy" id="1355755"/>
    <lineage>
        <taxon>Bacteria</taxon>
        <taxon>Bacillati</taxon>
        <taxon>Bacillota</taxon>
        <taxon>Bacilli</taxon>
        <taxon>Bacillales</taxon>
        <taxon>Paenibacillaceae</taxon>
        <taxon>Paenibacillus</taxon>
    </lineage>
</organism>
<dbReference type="Proteomes" id="UP001519287">
    <property type="component" value="Unassembled WGS sequence"/>
</dbReference>
<feature type="domain" description="Peptidase M50" evidence="14">
    <location>
        <begin position="15"/>
        <end position="190"/>
    </location>
</feature>
<evidence type="ECO:0000313" key="16">
    <source>
        <dbReference type="Proteomes" id="UP001519287"/>
    </source>
</evidence>
<evidence type="ECO:0000256" key="8">
    <source>
        <dbReference type="ARBA" id="ARBA00022801"/>
    </source>
</evidence>